<keyword evidence="3" id="KW-1185">Reference proteome</keyword>
<dbReference type="PaxDb" id="67767-A0A0J7MMU5"/>
<evidence type="ECO:0000313" key="2">
    <source>
        <dbReference type="EMBL" id="KMQ81925.1"/>
    </source>
</evidence>
<dbReference type="AlphaFoldDB" id="A0A0J7MMU5"/>
<reference evidence="2 3" key="1">
    <citation type="submission" date="2015-04" db="EMBL/GenBank/DDBJ databases">
        <title>Lasius niger genome sequencing.</title>
        <authorList>
            <person name="Konorov E.A."/>
            <person name="Nikitin M.A."/>
            <person name="Kirill M.V."/>
            <person name="Chang P."/>
        </authorList>
    </citation>
    <scope>NUCLEOTIDE SEQUENCE [LARGE SCALE GENOMIC DNA]</scope>
    <source>
        <tissue evidence="2">Whole</tissue>
    </source>
</reference>
<feature type="non-terminal residue" evidence="2">
    <location>
        <position position="248"/>
    </location>
</feature>
<evidence type="ECO:0000259" key="1">
    <source>
        <dbReference type="Pfam" id="PF07727"/>
    </source>
</evidence>
<dbReference type="SUPFAM" id="SSF56672">
    <property type="entry name" value="DNA/RNA polymerases"/>
    <property type="match status" value="1"/>
</dbReference>
<protein>
    <submittedName>
        <fullName evidence="2">Gag-pol polyprotein</fullName>
    </submittedName>
</protein>
<dbReference type="InterPro" id="IPR013103">
    <property type="entry name" value="RVT_2"/>
</dbReference>
<sequence>MDVVTAYLNGELEEDVYMEIPEQLREVLTKIVAGKHVGSSAEIIRREDVTRTSRRWLNALNEHRDSVCLLKKALYGLRQSGLQWYRCLVTKLKQLDMQPTGQDPCMFTSRRKNCVMLIAIYVDDILIATNDLNWLKEIKQQLAESFEMKDLGPVNYCLGIEFQQDENDHSVVLTQRQYIKAILERFNMQDCKSVKTPIDTNVQLTKPSRANEKIMKQYPYQCLIGALMYLAVSTRPDIAFAVNFMSQF</sequence>
<dbReference type="EMBL" id="LBMM01030211">
    <property type="protein sequence ID" value="KMQ81925.1"/>
    <property type="molecule type" value="Genomic_DNA"/>
</dbReference>
<accession>A0A0J7MMU5</accession>
<dbReference type="InterPro" id="IPR043502">
    <property type="entry name" value="DNA/RNA_pol_sf"/>
</dbReference>
<dbReference type="GO" id="GO:0071897">
    <property type="term" value="P:DNA biosynthetic process"/>
    <property type="evidence" value="ECO:0007669"/>
    <property type="project" value="UniProtKB-ARBA"/>
</dbReference>
<organism evidence="2 3">
    <name type="scientific">Lasius niger</name>
    <name type="common">Black garden ant</name>
    <dbReference type="NCBI Taxonomy" id="67767"/>
    <lineage>
        <taxon>Eukaryota</taxon>
        <taxon>Metazoa</taxon>
        <taxon>Ecdysozoa</taxon>
        <taxon>Arthropoda</taxon>
        <taxon>Hexapoda</taxon>
        <taxon>Insecta</taxon>
        <taxon>Pterygota</taxon>
        <taxon>Neoptera</taxon>
        <taxon>Endopterygota</taxon>
        <taxon>Hymenoptera</taxon>
        <taxon>Apocrita</taxon>
        <taxon>Aculeata</taxon>
        <taxon>Formicoidea</taxon>
        <taxon>Formicidae</taxon>
        <taxon>Formicinae</taxon>
        <taxon>Lasius</taxon>
        <taxon>Lasius</taxon>
    </lineage>
</organism>
<name>A0A0J7MMU5_LASNI</name>
<proteinExistence type="predicted"/>
<dbReference type="Pfam" id="PF07727">
    <property type="entry name" value="RVT_2"/>
    <property type="match status" value="1"/>
</dbReference>
<dbReference type="Proteomes" id="UP000036403">
    <property type="component" value="Unassembled WGS sequence"/>
</dbReference>
<feature type="domain" description="Reverse transcriptase Ty1/copia-type" evidence="1">
    <location>
        <begin position="62"/>
        <end position="198"/>
    </location>
</feature>
<evidence type="ECO:0000313" key="3">
    <source>
        <dbReference type="Proteomes" id="UP000036403"/>
    </source>
</evidence>
<dbReference type="STRING" id="67767.A0A0J7MMU5"/>
<comment type="caution">
    <text evidence="2">The sequence shown here is derived from an EMBL/GenBank/DDBJ whole genome shotgun (WGS) entry which is preliminary data.</text>
</comment>
<gene>
    <name evidence="2" type="ORF">RF55_24746</name>
</gene>
<dbReference type="OrthoDB" id="7614033at2759"/>